<dbReference type="PANTHER" id="PTHR43443:SF1">
    <property type="entry name" value="3-HEXULOSE-6-PHOSPHATE ISOMERASE"/>
    <property type="match status" value="1"/>
</dbReference>
<dbReference type="InterPro" id="IPR046348">
    <property type="entry name" value="SIS_dom_sf"/>
</dbReference>
<reference evidence="3 4" key="1">
    <citation type="submission" date="2019-06" db="EMBL/GenBank/DDBJ databases">
        <title>Draft genome sequence of Methanolobus vulcani B1d.</title>
        <authorList>
            <person name="Creighbaum A.J."/>
            <person name="Ticak T."/>
            <person name="Hariraju D."/>
            <person name="Arivett B.A."/>
            <person name="Ferguson D.J.Jr."/>
        </authorList>
    </citation>
    <scope>NUCLEOTIDE SEQUENCE [LARGE SCALE GENOMIC DNA]</scope>
    <source>
        <strain evidence="3 4">B1d</strain>
    </source>
</reference>
<dbReference type="CDD" id="cd05005">
    <property type="entry name" value="SIS_PHI"/>
    <property type="match status" value="1"/>
</dbReference>
<comment type="caution">
    <text evidence="3">The sequence shown here is derived from an EMBL/GenBank/DDBJ whole genome shotgun (WGS) entry which is preliminary data.</text>
</comment>
<dbReference type="InterPro" id="IPR017552">
    <property type="entry name" value="PHI/rmpB"/>
</dbReference>
<dbReference type="PANTHER" id="PTHR43443">
    <property type="entry name" value="3-HEXULOSE-6-PHOSPHATE ISOMERASE"/>
    <property type="match status" value="1"/>
</dbReference>
<comment type="similarity">
    <text evidence="1">Belongs to the SIS family. PHI subfamily.</text>
</comment>
<dbReference type="Pfam" id="PF01380">
    <property type="entry name" value="SIS"/>
    <property type="match status" value="1"/>
</dbReference>
<dbReference type="GO" id="GO:1901135">
    <property type="term" value="P:carbohydrate derivative metabolic process"/>
    <property type="evidence" value="ECO:0007669"/>
    <property type="project" value="InterPro"/>
</dbReference>
<dbReference type="Proteomes" id="UP000319335">
    <property type="component" value="Unassembled WGS sequence"/>
</dbReference>
<evidence type="ECO:0000259" key="2">
    <source>
        <dbReference type="PROSITE" id="PS51464"/>
    </source>
</evidence>
<evidence type="ECO:0000313" key="4">
    <source>
        <dbReference type="Proteomes" id="UP000319335"/>
    </source>
</evidence>
<organism evidence="3 4">
    <name type="scientific">Methanolobus vulcani</name>
    <dbReference type="NCBI Taxonomy" id="38026"/>
    <lineage>
        <taxon>Archaea</taxon>
        <taxon>Methanobacteriati</taxon>
        <taxon>Methanobacteriota</taxon>
        <taxon>Stenosarchaea group</taxon>
        <taxon>Methanomicrobia</taxon>
        <taxon>Methanosarcinales</taxon>
        <taxon>Methanosarcinaceae</taxon>
        <taxon>Methanolobus</taxon>
    </lineage>
</organism>
<evidence type="ECO:0000256" key="1">
    <source>
        <dbReference type="ARBA" id="ARBA00009235"/>
    </source>
</evidence>
<keyword evidence="3" id="KW-0413">Isomerase</keyword>
<proteinExistence type="inferred from homology"/>
<evidence type="ECO:0000313" key="3">
    <source>
        <dbReference type="EMBL" id="TQD25071.1"/>
    </source>
</evidence>
<dbReference type="AlphaFoldDB" id="A0A7Z8KMX7"/>
<dbReference type="PROSITE" id="PS51464">
    <property type="entry name" value="SIS"/>
    <property type="match status" value="1"/>
</dbReference>
<dbReference type="Gene3D" id="3.40.50.10490">
    <property type="entry name" value="Glucose-6-phosphate isomerase like protein, domain 1"/>
    <property type="match status" value="1"/>
</dbReference>
<accession>A0A7Z8KMX7</accession>
<dbReference type="GO" id="GO:0097367">
    <property type="term" value="F:carbohydrate derivative binding"/>
    <property type="evidence" value="ECO:0007669"/>
    <property type="project" value="InterPro"/>
</dbReference>
<gene>
    <name evidence="3" type="primary">hxlB</name>
    <name evidence="3" type="ORF">FKV42_08435</name>
</gene>
<dbReference type="GO" id="GO:0016853">
    <property type="term" value="F:isomerase activity"/>
    <property type="evidence" value="ECO:0007669"/>
    <property type="project" value="UniProtKB-KW"/>
</dbReference>
<sequence length="202" mass="22085">MKEIHLTECKYLTSSILLMAEHLENVANKLDKDAVRQMLEDITNARRIFVMGAGRSGLIGRAFAMRLMHLGLTSHVVGEATTPAVSKEDVVIAISGSGQTRSIANLGRVTKEIGARLVTITFNKESTLGEMSDTVIVLPGRTKNDVGGYDERHMRGEFTYLTPLGTSFETSSNVFLDAVVAELIFITGASEEDLKSRHTNIE</sequence>
<dbReference type="SUPFAM" id="SSF53697">
    <property type="entry name" value="SIS domain"/>
    <property type="match status" value="1"/>
</dbReference>
<feature type="domain" description="SIS" evidence="2">
    <location>
        <begin position="38"/>
        <end position="189"/>
    </location>
</feature>
<protein>
    <submittedName>
        <fullName evidence="3">6-phospho-3-hexuloisomerase</fullName>
    </submittedName>
</protein>
<dbReference type="OrthoDB" id="350569at2157"/>
<dbReference type="EMBL" id="VIAQ01000015">
    <property type="protein sequence ID" value="TQD25071.1"/>
    <property type="molecule type" value="Genomic_DNA"/>
</dbReference>
<dbReference type="InterPro" id="IPR001347">
    <property type="entry name" value="SIS_dom"/>
</dbReference>
<dbReference type="NCBIfam" id="TIGR03127">
    <property type="entry name" value="RuMP_HxlB"/>
    <property type="match status" value="1"/>
</dbReference>
<keyword evidence="4" id="KW-1185">Reference proteome</keyword>
<name>A0A7Z8KMX7_9EURY</name>